<keyword evidence="5" id="KW-1185">Reference proteome</keyword>
<dbReference type="GeneID" id="63788261"/>
<dbReference type="InterPro" id="IPR008532">
    <property type="entry name" value="NFACT_RNA-bd"/>
</dbReference>
<dbReference type="OMA" id="YHDEKAV"/>
<accession>A0A1Y2ETJ2</accession>
<dbReference type="PANTHER" id="PTHR13049:SF2">
    <property type="entry name" value="COILED-COIL DOMAIN-CONTAINING PROTEIN 25"/>
    <property type="match status" value="1"/>
</dbReference>
<sequence>MVFYFASGDHVIYMGKDKYENEKLIAFGQQDDVWFHVDNLSSAHVYLRLRAGESWESIPEDLLKDCAQLTKANSIEGCKKDNVTIIYTPWSNLKKDGSMTDGQVGFHRDKVVRKVFVKTREGPIVNRLNKTKEERHPDLQEEQRQNQVKRQREAKAHWNVQKNIEEKRARELKAIADEKKAGYSSFLTEEAIEATANDRTSDYDPEEDFM</sequence>
<evidence type="ECO:0000259" key="3">
    <source>
        <dbReference type="Pfam" id="PF05670"/>
    </source>
</evidence>
<evidence type="ECO:0000313" key="5">
    <source>
        <dbReference type="Proteomes" id="UP000193685"/>
    </source>
</evidence>
<proteinExistence type="inferred from homology"/>
<evidence type="ECO:0000313" key="4">
    <source>
        <dbReference type="EMBL" id="ORY74872.1"/>
    </source>
</evidence>
<feature type="region of interest" description="Disordered" evidence="2">
    <location>
        <begin position="132"/>
        <end position="151"/>
    </location>
</feature>
<comment type="caution">
    <text evidence="4">The sequence shown here is derived from an EMBL/GenBank/DDBJ whole genome shotgun (WGS) entry which is preliminary data.</text>
</comment>
<comment type="similarity">
    <text evidence="1">Belongs to the CCDC25 family.</text>
</comment>
<dbReference type="InterPro" id="IPR039730">
    <property type="entry name" value="Jlp2/Ccd25"/>
</dbReference>
<dbReference type="Pfam" id="PF05670">
    <property type="entry name" value="NFACT-R_1"/>
    <property type="match status" value="1"/>
</dbReference>
<dbReference type="EMBL" id="MCFI01000028">
    <property type="protein sequence ID" value="ORY74872.1"/>
    <property type="molecule type" value="Genomic_DNA"/>
</dbReference>
<organism evidence="4 5">
    <name type="scientific">Protomyces lactucae-debilis</name>
    <dbReference type="NCBI Taxonomy" id="2754530"/>
    <lineage>
        <taxon>Eukaryota</taxon>
        <taxon>Fungi</taxon>
        <taxon>Dikarya</taxon>
        <taxon>Ascomycota</taxon>
        <taxon>Taphrinomycotina</taxon>
        <taxon>Taphrinomycetes</taxon>
        <taxon>Taphrinales</taxon>
        <taxon>Protomycetaceae</taxon>
        <taxon>Protomyces</taxon>
    </lineage>
</organism>
<feature type="domain" description="NFACT RNA-binding" evidence="3">
    <location>
        <begin position="2"/>
        <end position="107"/>
    </location>
</feature>
<dbReference type="STRING" id="56484.A0A1Y2ETJ2"/>
<gene>
    <name evidence="4" type="ORF">BCR37DRAFT_395720</name>
</gene>
<dbReference type="PANTHER" id="PTHR13049">
    <property type="entry name" value="DUF814-RELATED"/>
    <property type="match status" value="1"/>
</dbReference>
<evidence type="ECO:0000256" key="1">
    <source>
        <dbReference type="ARBA" id="ARBA00008998"/>
    </source>
</evidence>
<dbReference type="Proteomes" id="UP000193685">
    <property type="component" value="Unassembled WGS sequence"/>
</dbReference>
<name>A0A1Y2ETJ2_PROLT</name>
<protein>
    <recommendedName>
        <fullName evidence="3">NFACT RNA-binding domain-containing protein</fullName>
    </recommendedName>
</protein>
<evidence type="ECO:0000256" key="2">
    <source>
        <dbReference type="SAM" id="MobiDB-lite"/>
    </source>
</evidence>
<dbReference type="OrthoDB" id="200398at2759"/>
<reference evidence="4 5" key="1">
    <citation type="submission" date="2016-07" db="EMBL/GenBank/DDBJ databases">
        <title>Pervasive Adenine N6-methylation of Active Genes in Fungi.</title>
        <authorList>
            <consortium name="DOE Joint Genome Institute"/>
            <person name="Mondo S.J."/>
            <person name="Dannebaum R.O."/>
            <person name="Kuo R.C."/>
            <person name="Labutti K."/>
            <person name="Haridas S."/>
            <person name="Kuo A."/>
            <person name="Salamov A."/>
            <person name="Ahrendt S.R."/>
            <person name="Lipzen A."/>
            <person name="Sullivan W."/>
            <person name="Andreopoulos W.B."/>
            <person name="Clum A."/>
            <person name="Lindquist E."/>
            <person name="Daum C."/>
            <person name="Ramamoorthy G.K."/>
            <person name="Gryganskyi A."/>
            <person name="Culley D."/>
            <person name="Magnuson J.K."/>
            <person name="James T.Y."/>
            <person name="O'Malley M.A."/>
            <person name="Stajich J.E."/>
            <person name="Spatafora J.W."/>
            <person name="Visel A."/>
            <person name="Grigoriev I.V."/>
        </authorList>
    </citation>
    <scope>NUCLEOTIDE SEQUENCE [LARGE SCALE GENOMIC DNA]</scope>
    <source>
        <strain evidence="4 5">12-1054</strain>
    </source>
</reference>
<dbReference type="RefSeq" id="XP_040722178.1">
    <property type="nucleotide sequence ID" value="XM_040871662.1"/>
</dbReference>
<dbReference type="AlphaFoldDB" id="A0A1Y2ETJ2"/>